<proteinExistence type="predicted"/>
<feature type="compositionally biased region" description="Polar residues" evidence="1">
    <location>
        <begin position="120"/>
        <end position="132"/>
    </location>
</feature>
<feature type="compositionally biased region" description="Polar residues" evidence="1">
    <location>
        <begin position="170"/>
        <end position="191"/>
    </location>
</feature>
<dbReference type="EMBL" id="CP031148">
    <property type="protein sequence ID" value="AXG09478.1"/>
    <property type="molecule type" value="Genomic_DNA"/>
</dbReference>
<accession>A0A345EBA6</accession>
<protein>
    <submittedName>
        <fullName evidence="2">Uncharacterized protein</fullName>
    </submittedName>
</protein>
<evidence type="ECO:0000256" key="1">
    <source>
        <dbReference type="SAM" id="MobiDB-lite"/>
    </source>
</evidence>
<reference evidence="2 3" key="1">
    <citation type="submission" date="2018-07" db="EMBL/GenBank/DDBJ databases">
        <title>Genome sequences of Haloplanus sp. CBA1112.</title>
        <authorList>
            <person name="Kim Y.B."/>
            <person name="Roh S.W."/>
        </authorList>
    </citation>
    <scope>NUCLEOTIDE SEQUENCE [LARGE SCALE GENOMIC DNA]</scope>
    <source>
        <strain evidence="2 3">CBA1112</strain>
    </source>
</reference>
<sequence length="295" mass="30864">MWYEPDSNTSYVYDGASWIEMTVTAHSQLSGITDSDHHNPVTTADPLTVDAGQGLGLSLASMLTVDADGNLSIPDNSLAESLLSFDTATQSELDSVSTDLSDHAGSTGGIHGVASGDTVAGQSDVDTVSSNLSDHESDTTNPHNVTDDQTGAATALSNHASDNSAHHSRPTSTQSESISGGYTNPQTHTGSIVDNTKWVTVGTLSNGNFVDGLRISNDGSQYVDVTRSRITDTGGSTTTINHSNVAGGNTLEIPFSSQPVEKVESEISTSYNSDRDVDLTYEPHVVTLPSHNHGV</sequence>
<feature type="compositionally biased region" description="Polar residues" evidence="1">
    <location>
        <begin position="139"/>
        <end position="156"/>
    </location>
</feature>
<dbReference type="Proteomes" id="UP000252985">
    <property type="component" value="Chromosome"/>
</dbReference>
<feature type="region of interest" description="Disordered" evidence="1">
    <location>
        <begin position="94"/>
        <end position="191"/>
    </location>
</feature>
<evidence type="ECO:0000313" key="3">
    <source>
        <dbReference type="Proteomes" id="UP000252985"/>
    </source>
</evidence>
<gene>
    <name evidence="2" type="ORF">DU484_06130</name>
</gene>
<evidence type="ECO:0000313" key="2">
    <source>
        <dbReference type="EMBL" id="AXG09478.1"/>
    </source>
</evidence>
<name>A0A345EBA6_9EURY</name>
<organism evidence="2 3">
    <name type="scientific">Haloplanus rubicundus</name>
    <dbReference type="NCBI Taxonomy" id="1547898"/>
    <lineage>
        <taxon>Archaea</taxon>
        <taxon>Methanobacteriati</taxon>
        <taxon>Methanobacteriota</taxon>
        <taxon>Stenosarchaea group</taxon>
        <taxon>Halobacteria</taxon>
        <taxon>Halobacteriales</taxon>
        <taxon>Haloferacaceae</taxon>
        <taxon>Haloplanus</taxon>
    </lineage>
</organism>
<dbReference type="KEGG" id="haq:DU484_06130"/>
<dbReference type="AlphaFoldDB" id="A0A345EBA6"/>